<proteinExistence type="predicted"/>
<dbReference type="SMART" id="SM00504">
    <property type="entry name" value="Ubox"/>
    <property type="match status" value="1"/>
</dbReference>
<evidence type="ECO:0000256" key="2">
    <source>
        <dbReference type="SAM" id="MobiDB-lite"/>
    </source>
</evidence>
<dbReference type="PROSITE" id="PS51698">
    <property type="entry name" value="U_BOX"/>
    <property type="match status" value="1"/>
</dbReference>
<keyword evidence="1" id="KW-0175">Coiled coil</keyword>
<organism evidence="4 5">
    <name type="scientific">Polarella glacialis</name>
    <name type="common">Dinoflagellate</name>
    <dbReference type="NCBI Taxonomy" id="89957"/>
    <lineage>
        <taxon>Eukaryota</taxon>
        <taxon>Sar</taxon>
        <taxon>Alveolata</taxon>
        <taxon>Dinophyceae</taxon>
        <taxon>Suessiales</taxon>
        <taxon>Suessiaceae</taxon>
        <taxon>Polarella</taxon>
    </lineage>
</organism>
<comment type="caution">
    <text evidence="4">The sequence shown here is derived from an EMBL/GenBank/DDBJ whole genome shotgun (WGS) entry which is preliminary data.</text>
</comment>
<feature type="domain" description="U-box" evidence="3">
    <location>
        <begin position="1"/>
        <end position="66"/>
    </location>
</feature>
<dbReference type="SUPFAM" id="SSF57850">
    <property type="entry name" value="RING/U-box"/>
    <property type="match status" value="1"/>
</dbReference>
<feature type="compositionally biased region" description="Basic and acidic residues" evidence="2">
    <location>
        <begin position="334"/>
        <end position="349"/>
    </location>
</feature>
<evidence type="ECO:0000256" key="1">
    <source>
        <dbReference type="SAM" id="Coils"/>
    </source>
</evidence>
<dbReference type="InterPro" id="IPR013083">
    <property type="entry name" value="Znf_RING/FYVE/PHD"/>
</dbReference>
<accession>A0A813LXU3</accession>
<dbReference type="GO" id="GO:0061630">
    <property type="term" value="F:ubiquitin protein ligase activity"/>
    <property type="evidence" value="ECO:0007669"/>
    <property type="project" value="InterPro"/>
</dbReference>
<dbReference type="EMBL" id="CAJNNW010037361">
    <property type="protein sequence ID" value="CAE8741218.1"/>
    <property type="molecule type" value="Genomic_DNA"/>
</dbReference>
<dbReference type="InterPro" id="IPR029149">
    <property type="entry name" value="Creatin/AminoP/Spt16_N"/>
</dbReference>
<dbReference type="InterPro" id="IPR045185">
    <property type="entry name" value="PUB22/23/24-like"/>
</dbReference>
<dbReference type="AlphaFoldDB" id="A0A813LXU3"/>
<protein>
    <recommendedName>
        <fullName evidence="3">U-box domain-containing protein</fullName>
    </recommendedName>
</protein>
<dbReference type="GO" id="GO:0016567">
    <property type="term" value="P:protein ubiquitination"/>
    <property type="evidence" value="ECO:0007669"/>
    <property type="project" value="InterPro"/>
</dbReference>
<dbReference type="InterPro" id="IPR003613">
    <property type="entry name" value="Ubox_domain"/>
</dbReference>
<evidence type="ECO:0000259" key="3">
    <source>
        <dbReference type="PROSITE" id="PS51698"/>
    </source>
</evidence>
<feature type="region of interest" description="Disordered" evidence="2">
    <location>
        <begin position="203"/>
        <end position="224"/>
    </location>
</feature>
<evidence type="ECO:0000313" key="5">
    <source>
        <dbReference type="Proteomes" id="UP000626109"/>
    </source>
</evidence>
<dbReference type="Pfam" id="PF04564">
    <property type="entry name" value="U-box"/>
    <property type="match status" value="1"/>
</dbReference>
<dbReference type="PANTHER" id="PTHR22849">
    <property type="entry name" value="WDSAM1 PROTEIN"/>
    <property type="match status" value="1"/>
</dbReference>
<sequence length="349" mass="40186">MQDPVATVDGQVYDRPQIQKWIQLRRQRKLEITSPSTNLPLPSPTLVPVISLQKAIKTYLLHRPEVRKMLVASRSVEEAAELLQNELLEKQAVHQSAQEELNRLRATVKHLEACKAENQVLRHLVEEQKLQLEDMAVFLQAMEARSASSRKDVMTQAQTLPNQEPLPTDHGRQAVTEEAILPLEEADRRNSDADNWSMRAKKKKWLTQQRTPTQALHHVTPGPSQTFSNNSVTTVFGYVLPIMEPKIPVEQFRTRVQRIKENWPSSLDAICLLAGIASDQAKENKTEPMHHWLLGVVFYRDCHPDAEVRKDYFLDQCKKRRGGLRRSRAPRWRSLPESHRPAERLIPRS</sequence>
<reference evidence="4" key="1">
    <citation type="submission" date="2021-02" db="EMBL/GenBank/DDBJ databases">
        <authorList>
            <person name="Dougan E. K."/>
            <person name="Rhodes N."/>
            <person name="Thang M."/>
            <person name="Chan C."/>
        </authorList>
    </citation>
    <scope>NUCLEOTIDE SEQUENCE</scope>
</reference>
<gene>
    <name evidence="4" type="ORF">PGLA2088_LOCUS50356</name>
</gene>
<dbReference type="PANTHER" id="PTHR22849:SF163">
    <property type="entry name" value="U-BOX DOMAIN-CONTAINING PROTEIN"/>
    <property type="match status" value="1"/>
</dbReference>
<feature type="coiled-coil region" evidence="1">
    <location>
        <begin position="80"/>
        <end position="131"/>
    </location>
</feature>
<dbReference type="Gene3D" id="3.40.350.10">
    <property type="entry name" value="Creatinase/prolidase N-terminal domain"/>
    <property type="match status" value="1"/>
</dbReference>
<name>A0A813LXU3_POLGL</name>
<evidence type="ECO:0000313" key="4">
    <source>
        <dbReference type="EMBL" id="CAE8741218.1"/>
    </source>
</evidence>
<dbReference type="Proteomes" id="UP000626109">
    <property type="component" value="Unassembled WGS sequence"/>
</dbReference>
<dbReference type="Gene3D" id="3.30.40.10">
    <property type="entry name" value="Zinc/RING finger domain, C3HC4 (zinc finger)"/>
    <property type="match status" value="1"/>
</dbReference>
<feature type="region of interest" description="Disordered" evidence="2">
    <location>
        <begin position="328"/>
        <end position="349"/>
    </location>
</feature>